<feature type="domain" description="Amidohydrolase-related" evidence="2">
    <location>
        <begin position="7"/>
        <end position="316"/>
    </location>
</feature>
<dbReference type="PANTHER" id="PTHR21240">
    <property type="entry name" value="2-AMINO-3-CARBOXYLMUCONATE-6-SEMIALDEHYDE DECARBOXYLASE"/>
    <property type="match status" value="1"/>
</dbReference>
<dbReference type="InterPro" id="IPR032465">
    <property type="entry name" value="ACMSD"/>
</dbReference>
<dbReference type="Gene3D" id="3.20.20.140">
    <property type="entry name" value="Metal-dependent hydrolases"/>
    <property type="match status" value="1"/>
</dbReference>
<dbReference type="EMBL" id="UHEF01000001">
    <property type="protein sequence ID" value="SUM86350.1"/>
    <property type="molecule type" value="Genomic_DNA"/>
</dbReference>
<name>A0A7Z7VW69_STASC</name>
<accession>A0A7Z7VW69</accession>
<dbReference type="GO" id="GO:0005737">
    <property type="term" value="C:cytoplasm"/>
    <property type="evidence" value="ECO:0007669"/>
    <property type="project" value="TreeGrafter"/>
</dbReference>
<evidence type="ECO:0000313" key="3">
    <source>
        <dbReference type="EMBL" id="CAD7358660.1"/>
    </source>
</evidence>
<evidence type="ECO:0000256" key="1">
    <source>
        <dbReference type="ARBA" id="ARBA00023239"/>
    </source>
</evidence>
<reference evidence="3 5" key="2">
    <citation type="submission" date="2020-11" db="EMBL/GenBank/DDBJ databases">
        <authorList>
            <consortium name="Pathogen Informatics"/>
        </authorList>
    </citation>
    <scope>NUCLEOTIDE SEQUENCE [LARGE SCALE GENOMIC DNA]</scope>
    <source>
        <strain evidence="3 5">NCTC12218</strain>
    </source>
</reference>
<dbReference type="CDD" id="cd01292">
    <property type="entry name" value="metallo-dependent_hydrolases"/>
    <property type="match status" value="1"/>
</dbReference>
<dbReference type="GO" id="GO:0016787">
    <property type="term" value="F:hydrolase activity"/>
    <property type="evidence" value="ECO:0007669"/>
    <property type="project" value="InterPro"/>
</dbReference>
<evidence type="ECO:0000259" key="2">
    <source>
        <dbReference type="Pfam" id="PF04909"/>
    </source>
</evidence>
<dbReference type="EMBL" id="LR962863">
    <property type="protein sequence ID" value="CAD7358660.1"/>
    <property type="molecule type" value="Genomic_DNA"/>
</dbReference>
<gene>
    <name evidence="4" type="ORF">NCTC12218_00241</name>
</gene>
<dbReference type="GO" id="GO:0019748">
    <property type="term" value="P:secondary metabolic process"/>
    <property type="evidence" value="ECO:0007669"/>
    <property type="project" value="TreeGrafter"/>
</dbReference>
<evidence type="ECO:0000313" key="4">
    <source>
        <dbReference type="EMBL" id="SUM86350.1"/>
    </source>
</evidence>
<proteinExistence type="predicted"/>
<dbReference type="SUPFAM" id="SSF51556">
    <property type="entry name" value="Metallo-dependent hydrolases"/>
    <property type="match status" value="1"/>
</dbReference>
<dbReference type="AlphaFoldDB" id="A0A7Z7VW69"/>
<dbReference type="RefSeq" id="WP_016425952.1">
    <property type="nucleotide sequence ID" value="NZ_CABKRV010000002.1"/>
</dbReference>
<dbReference type="InterPro" id="IPR006680">
    <property type="entry name" value="Amidohydro-rel"/>
</dbReference>
<dbReference type="InterPro" id="IPR032466">
    <property type="entry name" value="Metal_Hydrolase"/>
</dbReference>
<dbReference type="PANTHER" id="PTHR21240:SF28">
    <property type="entry name" value="ISO-OROTATE DECARBOXYLASE (EUROFUNG)"/>
    <property type="match status" value="1"/>
</dbReference>
<reference evidence="4" key="1">
    <citation type="submission" date="2018-06" db="EMBL/GenBank/DDBJ databases">
        <authorList>
            <consortium name="Pathogen Informatics"/>
            <person name="Doyle S."/>
        </authorList>
    </citation>
    <scope>NUCLEOTIDE SEQUENCE [LARGE SCALE GENOMIC DNA]</scope>
    <source>
        <strain evidence="4">NCTC12218</strain>
    </source>
</reference>
<sequence>MTNIKAIDTHAHLWSEEYLERLGRLGSQGTEVAKGINQSDSEEDLKKRFKMMDDAGVEKQIISATPQSPQWGNQEEAKASAEMINGLYESLVQKYPDRFLAYGAVSLPYINQAIEEAKTLLAKDAFIGIAIPTLVKDKVSVADLQFEPFFAAMNELHATLYVHPTGCGAQSPMVNDYQLHWVIGAPLESTFVALHLMKNNIPQKYPNIKFHISHLGGALPFFMQRIEDNYEDWNAFKTSPWEILNRQFYFDTANFHGPSLVNTIETFGAEHLMMGSDFPYFQDEKYTRAVDYIKNSDIDTDKIDGILRGNAIEFFEINRQE</sequence>
<protein>
    <submittedName>
        <fullName evidence="4">Proline rich protein</fullName>
    </submittedName>
</protein>
<dbReference type="Pfam" id="PF04909">
    <property type="entry name" value="Amidohydro_2"/>
    <property type="match status" value="1"/>
</dbReference>
<dbReference type="GO" id="GO:0016831">
    <property type="term" value="F:carboxy-lyase activity"/>
    <property type="evidence" value="ECO:0007669"/>
    <property type="project" value="InterPro"/>
</dbReference>
<organism evidence="4">
    <name type="scientific">Staphylococcus schleiferi</name>
    <dbReference type="NCBI Taxonomy" id="1295"/>
    <lineage>
        <taxon>Bacteria</taxon>
        <taxon>Bacillati</taxon>
        <taxon>Bacillota</taxon>
        <taxon>Bacilli</taxon>
        <taxon>Bacillales</taxon>
        <taxon>Staphylococcaceae</taxon>
        <taxon>Staphylococcus</taxon>
    </lineage>
</organism>
<evidence type="ECO:0000313" key="5">
    <source>
        <dbReference type="Proteomes" id="UP000264146"/>
    </source>
</evidence>
<dbReference type="Proteomes" id="UP000264146">
    <property type="component" value="Chromosome"/>
</dbReference>
<keyword evidence="1" id="KW-0456">Lyase</keyword>